<reference evidence="2 3" key="1">
    <citation type="journal article" date="2024" name="BMC Genomics">
        <title>De novo assembly and annotation of Popillia japonica's genome with initial clues to its potential as an invasive pest.</title>
        <authorList>
            <person name="Cucini C."/>
            <person name="Boschi S."/>
            <person name="Funari R."/>
            <person name="Cardaioli E."/>
            <person name="Iannotti N."/>
            <person name="Marturano G."/>
            <person name="Paoli F."/>
            <person name="Bruttini M."/>
            <person name="Carapelli A."/>
            <person name="Frati F."/>
            <person name="Nardi F."/>
        </authorList>
    </citation>
    <scope>NUCLEOTIDE SEQUENCE [LARGE SCALE GENOMIC DNA]</scope>
    <source>
        <strain evidence="2">DMR45628</strain>
    </source>
</reference>
<feature type="compositionally biased region" description="Polar residues" evidence="1">
    <location>
        <begin position="30"/>
        <end position="43"/>
    </location>
</feature>
<dbReference type="Proteomes" id="UP001458880">
    <property type="component" value="Unassembled WGS sequence"/>
</dbReference>
<feature type="compositionally biased region" description="Basic and acidic residues" evidence="1">
    <location>
        <begin position="49"/>
        <end position="64"/>
    </location>
</feature>
<organism evidence="2 3">
    <name type="scientific">Popillia japonica</name>
    <name type="common">Japanese beetle</name>
    <dbReference type="NCBI Taxonomy" id="7064"/>
    <lineage>
        <taxon>Eukaryota</taxon>
        <taxon>Metazoa</taxon>
        <taxon>Ecdysozoa</taxon>
        <taxon>Arthropoda</taxon>
        <taxon>Hexapoda</taxon>
        <taxon>Insecta</taxon>
        <taxon>Pterygota</taxon>
        <taxon>Neoptera</taxon>
        <taxon>Endopterygota</taxon>
        <taxon>Coleoptera</taxon>
        <taxon>Polyphaga</taxon>
        <taxon>Scarabaeiformia</taxon>
        <taxon>Scarabaeidae</taxon>
        <taxon>Rutelinae</taxon>
        <taxon>Popillia</taxon>
    </lineage>
</organism>
<comment type="caution">
    <text evidence="2">The sequence shown here is derived from an EMBL/GenBank/DDBJ whole genome shotgun (WGS) entry which is preliminary data.</text>
</comment>
<protein>
    <submittedName>
        <fullName evidence="2">Uncharacterized protein</fullName>
    </submittedName>
</protein>
<evidence type="ECO:0000256" key="1">
    <source>
        <dbReference type="SAM" id="MobiDB-lite"/>
    </source>
</evidence>
<keyword evidence="3" id="KW-1185">Reference proteome</keyword>
<name>A0AAW1I6M1_POPJA</name>
<dbReference type="AlphaFoldDB" id="A0AAW1I6M1"/>
<feature type="region of interest" description="Disordered" evidence="1">
    <location>
        <begin position="30"/>
        <end position="73"/>
    </location>
</feature>
<proteinExistence type="predicted"/>
<sequence length="81" mass="9127">MCYHLEKRTIEQEDLITMLKQYNYPCNATSETPTAGNVNNGVKSPQKKNPQEQRCKKSAEEKSAKSSGDPCKTDVCRCSKK</sequence>
<accession>A0AAW1I6M1</accession>
<gene>
    <name evidence="2" type="ORF">QE152_g38265</name>
</gene>
<evidence type="ECO:0000313" key="3">
    <source>
        <dbReference type="Proteomes" id="UP001458880"/>
    </source>
</evidence>
<dbReference type="EMBL" id="JASPKY010000800">
    <property type="protein sequence ID" value="KAK9685158.1"/>
    <property type="molecule type" value="Genomic_DNA"/>
</dbReference>
<evidence type="ECO:0000313" key="2">
    <source>
        <dbReference type="EMBL" id="KAK9685158.1"/>
    </source>
</evidence>